<comment type="caution">
    <text evidence="2">The sequence shown here is derived from an EMBL/GenBank/DDBJ whole genome shotgun (WGS) entry which is preliminary data.</text>
</comment>
<evidence type="ECO:0000259" key="1">
    <source>
        <dbReference type="Pfam" id="PF01965"/>
    </source>
</evidence>
<gene>
    <name evidence="2" type="ORF">H9761_18895</name>
</gene>
<evidence type="ECO:0000313" key="3">
    <source>
        <dbReference type="Proteomes" id="UP000823891"/>
    </source>
</evidence>
<dbReference type="SUPFAM" id="SSF52317">
    <property type="entry name" value="Class I glutamine amidotransferase-like"/>
    <property type="match status" value="1"/>
</dbReference>
<protein>
    <submittedName>
        <fullName evidence="2">DJ-1/PfpI family protein</fullName>
    </submittedName>
</protein>
<dbReference type="InterPro" id="IPR002818">
    <property type="entry name" value="DJ-1/PfpI"/>
</dbReference>
<accession>A0A9D2NJX6</accession>
<reference evidence="2" key="1">
    <citation type="journal article" date="2021" name="PeerJ">
        <title>Extensive microbial diversity within the chicken gut microbiome revealed by metagenomics and culture.</title>
        <authorList>
            <person name="Gilroy R."/>
            <person name="Ravi A."/>
            <person name="Getino M."/>
            <person name="Pursley I."/>
            <person name="Horton D.L."/>
            <person name="Alikhan N.F."/>
            <person name="Baker D."/>
            <person name="Gharbi K."/>
            <person name="Hall N."/>
            <person name="Watson M."/>
            <person name="Adriaenssens E.M."/>
            <person name="Foster-Nyarko E."/>
            <person name="Jarju S."/>
            <person name="Secka A."/>
            <person name="Antonio M."/>
            <person name="Oren A."/>
            <person name="Chaudhuri R.R."/>
            <person name="La Ragione R."/>
            <person name="Hildebrand F."/>
            <person name="Pallen M.J."/>
        </authorList>
    </citation>
    <scope>NUCLEOTIDE SEQUENCE</scope>
    <source>
        <strain evidence="2">USAMLcec2-132</strain>
    </source>
</reference>
<name>A0A9D2NJX6_9FIRM</name>
<proteinExistence type="predicted"/>
<dbReference type="Pfam" id="PF01965">
    <property type="entry name" value="DJ-1_PfpI"/>
    <property type="match status" value="1"/>
</dbReference>
<evidence type="ECO:0000313" key="2">
    <source>
        <dbReference type="EMBL" id="HJC25734.1"/>
    </source>
</evidence>
<dbReference type="Gene3D" id="3.40.50.880">
    <property type="match status" value="1"/>
</dbReference>
<dbReference type="AlphaFoldDB" id="A0A9D2NJX6"/>
<dbReference type="InterPro" id="IPR029062">
    <property type="entry name" value="Class_I_gatase-like"/>
</dbReference>
<feature type="domain" description="DJ-1/PfpI" evidence="1">
    <location>
        <begin position="4"/>
        <end position="117"/>
    </location>
</feature>
<reference evidence="2" key="2">
    <citation type="submission" date="2021-04" db="EMBL/GenBank/DDBJ databases">
        <authorList>
            <person name="Gilroy R."/>
        </authorList>
    </citation>
    <scope>NUCLEOTIDE SEQUENCE</scope>
    <source>
        <strain evidence="2">USAMLcec2-132</strain>
    </source>
</reference>
<dbReference type="EMBL" id="DWWS01000070">
    <property type="protein sequence ID" value="HJC25734.1"/>
    <property type="molecule type" value="Genomic_DNA"/>
</dbReference>
<sequence>MKDVVLLFDSACLYEIVILNYFLKFTGAEVVFCSVDGKGITAMEGYSVNVDAALSEINPDEVRSMIVPGGDVSGIRTEPVYGLLGRLKKEGRVVAAICAGVDVLDGAGLLQGISSTHSEDLDVAREDHIITARANAYVDFAIEVGKELELFTDEQDLQETIDFWKLHKRM</sequence>
<dbReference type="Proteomes" id="UP000823891">
    <property type="component" value="Unassembled WGS sequence"/>
</dbReference>
<organism evidence="2 3">
    <name type="scientific">Candidatus Eisenbergiella merdavium</name>
    <dbReference type="NCBI Taxonomy" id="2838551"/>
    <lineage>
        <taxon>Bacteria</taxon>
        <taxon>Bacillati</taxon>
        <taxon>Bacillota</taxon>
        <taxon>Clostridia</taxon>
        <taxon>Lachnospirales</taxon>
        <taxon>Lachnospiraceae</taxon>
        <taxon>Eisenbergiella</taxon>
    </lineage>
</organism>